<dbReference type="EMBL" id="BAABRU010000052">
    <property type="protein sequence ID" value="GAA5531460.1"/>
    <property type="molecule type" value="Genomic_DNA"/>
</dbReference>
<sequence>MATFTNTPATNATHKIIAVDGFIAWVAPIGSINPLADFVVVSYDRFDNTPTLHAEVTAVYTESGMRFSVAAPVLDAATLAMADILAKGAINALMALGFTPDSAQSALRAALG</sequence>
<accession>A0ABP9XA97</accession>
<reference evidence="1 2" key="1">
    <citation type="submission" date="2024-02" db="EMBL/GenBank/DDBJ databases">
        <title>Herpetosiphon gulosus NBRC 112829.</title>
        <authorList>
            <person name="Ichikawa N."/>
            <person name="Katano-Makiyama Y."/>
            <person name="Hidaka K."/>
        </authorList>
    </citation>
    <scope>NUCLEOTIDE SEQUENCE [LARGE SCALE GENOMIC DNA]</scope>
    <source>
        <strain evidence="1 2">NBRC 112829</strain>
    </source>
</reference>
<dbReference type="RefSeq" id="WP_345725014.1">
    <property type="nucleotide sequence ID" value="NZ_BAABRU010000052.1"/>
</dbReference>
<name>A0ABP9XA97_9CHLR</name>
<dbReference type="Proteomes" id="UP001428290">
    <property type="component" value="Unassembled WGS sequence"/>
</dbReference>
<organism evidence="1 2">
    <name type="scientific">Herpetosiphon gulosus</name>
    <dbReference type="NCBI Taxonomy" id="1973496"/>
    <lineage>
        <taxon>Bacteria</taxon>
        <taxon>Bacillati</taxon>
        <taxon>Chloroflexota</taxon>
        <taxon>Chloroflexia</taxon>
        <taxon>Herpetosiphonales</taxon>
        <taxon>Herpetosiphonaceae</taxon>
        <taxon>Herpetosiphon</taxon>
    </lineage>
</organism>
<protein>
    <submittedName>
        <fullName evidence="1">Uncharacterized protein</fullName>
    </submittedName>
</protein>
<gene>
    <name evidence="1" type="ORF">Hgul01_05285</name>
</gene>
<evidence type="ECO:0000313" key="2">
    <source>
        <dbReference type="Proteomes" id="UP001428290"/>
    </source>
</evidence>
<proteinExistence type="predicted"/>
<comment type="caution">
    <text evidence="1">The sequence shown here is derived from an EMBL/GenBank/DDBJ whole genome shotgun (WGS) entry which is preliminary data.</text>
</comment>
<keyword evidence="2" id="KW-1185">Reference proteome</keyword>
<evidence type="ECO:0000313" key="1">
    <source>
        <dbReference type="EMBL" id="GAA5531460.1"/>
    </source>
</evidence>